<reference evidence="1 2" key="1">
    <citation type="submission" date="2018-06" db="EMBL/GenBank/DDBJ databases">
        <title>Genomic Encyclopedia of Type Strains, Phase IV (KMG-IV): sequencing the most valuable type-strain genomes for metagenomic binning, comparative biology and taxonomic classification.</title>
        <authorList>
            <person name="Goeker M."/>
        </authorList>
    </citation>
    <scope>NUCLEOTIDE SEQUENCE [LARGE SCALE GENOMIC DNA]</scope>
    <source>
        <strain evidence="1 2">DSM 24032</strain>
    </source>
</reference>
<dbReference type="SUPFAM" id="SSF54427">
    <property type="entry name" value="NTF2-like"/>
    <property type="match status" value="1"/>
</dbReference>
<proteinExistence type="predicted"/>
<sequence length="150" mass="16019">MSQAVSRGVCLIAIIVLTSSCVRKEVDAVINKEATRIFFNGVFNDGITDIVKLSLADNYTYNGHPSKVDGTINWAKSLRAAYPDLHFTINDLIGEGHKVAIRWTMTGTGSDGVKMTTSGTNIITFKDGKAVSNWQNGGTSADLHPASAGT</sequence>
<dbReference type="InParanoid" id="A0A395JFG3"/>
<dbReference type="Gene3D" id="3.10.450.50">
    <property type="match status" value="1"/>
</dbReference>
<dbReference type="PROSITE" id="PS51257">
    <property type="entry name" value="PROKAR_LIPOPROTEIN"/>
    <property type="match status" value="1"/>
</dbReference>
<dbReference type="OrthoDB" id="129343at2"/>
<gene>
    <name evidence="1" type="ORF">DFR28_11033</name>
</gene>
<evidence type="ECO:0000313" key="1">
    <source>
        <dbReference type="EMBL" id="RBP47070.1"/>
    </source>
</evidence>
<dbReference type="EMBL" id="QNRT01000010">
    <property type="protein sequence ID" value="RBP47070.1"/>
    <property type="molecule type" value="Genomic_DNA"/>
</dbReference>
<evidence type="ECO:0000313" key="2">
    <source>
        <dbReference type="Proteomes" id="UP000253083"/>
    </source>
</evidence>
<dbReference type="InterPro" id="IPR009959">
    <property type="entry name" value="Cyclase_SnoaL-like"/>
</dbReference>
<dbReference type="GO" id="GO:0030638">
    <property type="term" value="P:polyketide metabolic process"/>
    <property type="evidence" value="ECO:0007669"/>
    <property type="project" value="InterPro"/>
</dbReference>
<dbReference type="Pfam" id="PF07366">
    <property type="entry name" value="SnoaL"/>
    <property type="match status" value="1"/>
</dbReference>
<dbReference type="AlphaFoldDB" id="A0A395JFG3"/>
<comment type="caution">
    <text evidence="1">The sequence shown here is derived from an EMBL/GenBank/DDBJ whole genome shotgun (WGS) entry which is preliminary data.</text>
</comment>
<protein>
    <submittedName>
        <fullName evidence="1">Putative ester cyclase</fullName>
    </submittedName>
</protein>
<dbReference type="RefSeq" id="WP_113955953.1">
    <property type="nucleotide sequence ID" value="NZ_QNRT01000010.1"/>
</dbReference>
<accession>A0A395JFG3</accession>
<dbReference type="Proteomes" id="UP000253083">
    <property type="component" value="Unassembled WGS sequence"/>
</dbReference>
<dbReference type="InterPro" id="IPR032710">
    <property type="entry name" value="NTF2-like_dom_sf"/>
</dbReference>
<name>A0A395JFG3_9GAMM</name>
<organism evidence="1 2">
    <name type="scientific">Arenicella xantha</name>
    <dbReference type="NCBI Taxonomy" id="644221"/>
    <lineage>
        <taxon>Bacteria</taxon>
        <taxon>Pseudomonadati</taxon>
        <taxon>Pseudomonadota</taxon>
        <taxon>Gammaproteobacteria</taxon>
        <taxon>Arenicellales</taxon>
        <taxon>Arenicellaceae</taxon>
        <taxon>Arenicella</taxon>
    </lineage>
</organism>
<keyword evidence="2" id="KW-1185">Reference proteome</keyword>